<evidence type="ECO:0000256" key="7">
    <source>
        <dbReference type="ARBA" id="ARBA00022786"/>
    </source>
</evidence>
<feature type="compositionally biased region" description="Polar residues" evidence="10">
    <location>
        <begin position="160"/>
        <end position="177"/>
    </location>
</feature>
<dbReference type="GO" id="GO:0043161">
    <property type="term" value="P:proteasome-mediated ubiquitin-dependent protein catabolic process"/>
    <property type="evidence" value="ECO:0007669"/>
    <property type="project" value="UniProtKB-ARBA"/>
</dbReference>
<feature type="region of interest" description="Disordered" evidence="10">
    <location>
        <begin position="325"/>
        <end position="371"/>
    </location>
</feature>
<feature type="region of interest" description="Disordered" evidence="10">
    <location>
        <begin position="102"/>
        <end position="233"/>
    </location>
</feature>
<feature type="compositionally biased region" description="Polar residues" evidence="10">
    <location>
        <begin position="204"/>
        <end position="218"/>
    </location>
</feature>
<keyword evidence="7" id="KW-0833">Ubl conjugation pathway</keyword>
<dbReference type="EMBL" id="NBSK02000001">
    <property type="protein sequence ID" value="KAJ0226220.1"/>
    <property type="molecule type" value="Genomic_DNA"/>
</dbReference>
<dbReference type="PANTHER" id="PTHR22937:SF224">
    <property type="entry name" value="E3 UBIQUITIN-PROTEIN LIGASE MBR1-RELATED"/>
    <property type="match status" value="1"/>
</dbReference>
<evidence type="ECO:0000256" key="4">
    <source>
        <dbReference type="ARBA" id="ARBA00022679"/>
    </source>
</evidence>
<feature type="compositionally biased region" description="Low complexity" evidence="10">
    <location>
        <begin position="271"/>
        <end position="289"/>
    </location>
</feature>
<feature type="compositionally biased region" description="Low complexity" evidence="10">
    <location>
        <begin position="102"/>
        <end position="122"/>
    </location>
</feature>
<dbReference type="GO" id="GO:0010228">
    <property type="term" value="P:vegetative to reproductive phase transition of meristem"/>
    <property type="evidence" value="ECO:0007669"/>
    <property type="project" value="UniProtKB-ARBA"/>
</dbReference>
<feature type="region of interest" description="Disordered" evidence="10">
    <location>
        <begin position="247"/>
        <end position="307"/>
    </location>
</feature>
<evidence type="ECO:0000256" key="8">
    <source>
        <dbReference type="ARBA" id="ARBA00022833"/>
    </source>
</evidence>
<keyword evidence="5" id="KW-0479">Metal-binding</keyword>
<keyword evidence="6 9" id="KW-0863">Zinc-finger</keyword>
<dbReference type="FunFam" id="3.30.40.10:FF:000309">
    <property type="entry name" value="E3 ubiquitin-protein ligase MBR2"/>
    <property type="match status" value="1"/>
</dbReference>
<organism evidence="12 13">
    <name type="scientific">Lactuca sativa</name>
    <name type="common">Garden lettuce</name>
    <dbReference type="NCBI Taxonomy" id="4236"/>
    <lineage>
        <taxon>Eukaryota</taxon>
        <taxon>Viridiplantae</taxon>
        <taxon>Streptophyta</taxon>
        <taxon>Embryophyta</taxon>
        <taxon>Tracheophyta</taxon>
        <taxon>Spermatophyta</taxon>
        <taxon>Magnoliopsida</taxon>
        <taxon>eudicotyledons</taxon>
        <taxon>Gunneridae</taxon>
        <taxon>Pentapetalae</taxon>
        <taxon>asterids</taxon>
        <taxon>campanulids</taxon>
        <taxon>Asterales</taxon>
        <taxon>Asteraceae</taxon>
        <taxon>Cichorioideae</taxon>
        <taxon>Cichorieae</taxon>
        <taxon>Lactucinae</taxon>
        <taxon>Lactuca</taxon>
    </lineage>
</organism>
<evidence type="ECO:0000256" key="2">
    <source>
        <dbReference type="ARBA" id="ARBA00004906"/>
    </source>
</evidence>
<evidence type="ECO:0000256" key="10">
    <source>
        <dbReference type="SAM" id="MobiDB-lite"/>
    </source>
</evidence>
<comment type="caution">
    <text evidence="12">The sequence shown here is derived from an EMBL/GenBank/DDBJ whole genome shotgun (WGS) entry which is preliminary data.</text>
</comment>
<accession>A0A9R1WJ80</accession>
<dbReference type="PROSITE" id="PS50089">
    <property type="entry name" value="ZF_RING_2"/>
    <property type="match status" value="1"/>
</dbReference>
<dbReference type="GO" id="GO:0061630">
    <property type="term" value="F:ubiquitin protein ligase activity"/>
    <property type="evidence" value="ECO:0000318"/>
    <property type="project" value="GO_Central"/>
</dbReference>
<dbReference type="Gene3D" id="3.30.40.10">
    <property type="entry name" value="Zinc/RING finger domain, C3HC4 (zinc finger)"/>
    <property type="match status" value="1"/>
</dbReference>
<dbReference type="InterPro" id="IPR001841">
    <property type="entry name" value="Znf_RING"/>
</dbReference>
<dbReference type="Pfam" id="PF13639">
    <property type="entry name" value="zf-RING_2"/>
    <property type="match status" value="1"/>
</dbReference>
<feature type="compositionally biased region" description="Low complexity" evidence="10">
    <location>
        <begin position="142"/>
        <end position="153"/>
    </location>
</feature>
<feature type="compositionally biased region" description="Polar residues" evidence="10">
    <location>
        <begin position="340"/>
        <end position="358"/>
    </location>
</feature>
<sequence>MQGQSGAIGSFPATLGFEHGSSSSDANVIDQQICFENNMQNSPSNDLFLNSTNQEGQNLSMWNVGEPSSSSSLMKSCPESPSSLLSLCDHNNVTMNLSNSLSMATSSSSSSSPLSDPFGSSSDHIELDERRLSRKRKAVELGQSSSGNGIGSSDMFQRAESGSITWHGSEATPTSESIIPRLGLSVGGGNENSRVENTRRNVLRITSSHQQDLLPSNSDNREPDVSGLYPSLRLNPVDFLTPPVAVTSDDLSSQSGQPALRIPALRRNIQSTSRWSRNPSSRSNRSSSNLVISDRNEPDSISDHPLFAQPSDARTAVQTELNWSANGGGGAVNNVGIGVSDSSRASPNSGPIPTSAAPNSVPPRGSPHYHPRRLSAFLRRSLLSASDSEAGGGPNSNLFPRLPPAITTSELGIPIPPVVSGPGQHHQPHSRSSVLLGRQLDGAFGIPYLSRTMTGGSEGRGRLVSEIRNVLDLMRRGEPLRFEDLMILDQSVFYGIADIHDRHRDMRLDIDNMSYEELLALEERIGNVNTGLSEEAISKHLKTKQYVAEIGQPDAEPCCVCQEEYHNGDDLGTLDCGHDFHHGCIKQWLQHKNSCPICKSTGFAKL</sequence>
<dbReference type="PANTHER" id="PTHR22937">
    <property type="entry name" value="E3 UBIQUITIN-PROTEIN LIGASE RNF165"/>
    <property type="match status" value="1"/>
</dbReference>
<evidence type="ECO:0000313" key="12">
    <source>
        <dbReference type="EMBL" id="KAJ0226220.1"/>
    </source>
</evidence>
<gene>
    <name evidence="12" type="ORF">LSAT_V11C100009170</name>
</gene>
<dbReference type="AlphaFoldDB" id="A0A9R1WJ80"/>
<evidence type="ECO:0000256" key="9">
    <source>
        <dbReference type="PROSITE-ProRule" id="PRU00175"/>
    </source>
</evidence>
<dbReference type="SMART" id="SM00184">
    <property type="entry name" value="RING"/>
    <property type="match status" value="1"/>
</dbReference>
<dbReference type="InterPro" id="IPR045191">
    <property type="entry name" value="MBR1/2-like"/>
</dbReference>
<dbReference type="EC" id="2.3.2.27" evidence="3"/>
<evidence type="ECO:0000259" key="11">
    <source>
        <dbReference type="PROSITE" id="PS50089"/>
    </source>
</evidence>
<evidence type="ECO:0000256" key="6">
    <source>
        <dbReference type="ARBA" id="ARBA00022771"/>
    </source>
</evidence>
<dbReference type="Proteomes" id="UP000235145">
    <property type="component" value="Unassembled WGS sequence"/>
</dbReference>
<evidence type="ECO:0000313" key="13">
    <source>
        <dbReference type="Proteomes" id="UP000235145"/>
    </source>
</evidence>
<dbReference type="InterPro" id="IPR013083">
    <property type="entry name" value="Znf_RING/FYVE/PHD"/>
</dbReference>
<reference evidence="12 13" key="1">
    <citation type="journal article" date="2017" name="Nat. Commun.">
        <title>Genome assembly with in vitro proximity ligation data and whole-genome triplication in lettuce.</title>
        <authorList>
            <person name="Reyes-Chin-Wo S."/>
            <person name="Wang Z."/>
            <person name="Yang X."/>
            <person name="Kozik A."/>
            <person name="Arikit S."/>
            <person name="Song C."/>
            <person name="Xia L."/>
            <person name="Froenicke L."/>
            <person name="Lavelle D.O."/>
            <person name="Truco M.J."/>
            <person name="Xia R."/>
            <person name="Zhu S."/>
            <person name="Xu C."/>
            <person name="Xu H."/>
            <person name="Xu X."/>
            <person name="Cox K."/>
            <person name="Korf I."/>
            <person name="Meyers B.C."/>
            <person name="Michelmore R.W."/>
        </authorList>
    </citation>
    <scope>NUCLEOTIDE SEQUENCE [LARGE SCALE GENOMIC DNA]</scope>
    <source>
        <strain evidence="13">cv. Salinas</strain>
        <tissue evidence="12">Seedlings</tissue>
    </source>
</reference>
<evidence type="ECO:0000256" key="5">
    <source>
        <dbReference type="ARBA" id="ARBA00022723"/>
    </source>
</evidence>
<protein>
    <recommendedName>
        <fullName evidence="3">RING-type E3 ubiquitin transferase</fullName>
        <ecNumber evidence="3">2.3.2.27</ecNumber>
    </recommendedName>
</protein>
<comment type="pathway">
    <text evidence="2">Protein modification; protein ubiquitination.</text>
</comment>
<dbReference type="SUPFAM" id="SSF57850">
    <property type="entry name" value="RING/U-box"/>
    <property type="match status" value="1"/>
</dbReference>
<evidence type="ECO:0000256" key="1">
    <source>
        <dbReference type="ARBA" id="ARBA00000900"/>
    </source>
</evidence>
<keyword evidence="8" id="KW-0862">Zinc</keyword>
<evidence type="ECO:0000256" key="3">
    <source>
        <dbReference type="ARBA" id="ARBA00012483"/>
    </source>
</evidence>
<dbReference type="OrthoDB" id="8062037at2759"/>
<keyword evidence="13" id="KW-1185">Reference proteome</keyword>
<comment type="catalytic activity">
    <reaction evidence="1">
        <text>S-ubiquitinyl-[E2 ubiquitin-conjugating enzyme]-L-cysteine + [acceptor protein]-L-lysine = [E2 ubiquitin-conjugating enzyme]-L-cysteine + N(6)-ubiquitinyl-[acceptor protein]-L-lysine.</text>
        <dbReference type="EC" id="2.3.2.27"/>
    </reaction>
</comment>
<dbReference type="GO" id="GO:0008270">
    <property type="term" value="F:zinc ion binding"/>
    <property type="evidence" value="ECO:0007669"/>
    <property type="project" value="UniProtKB-KW"/>
</dbReference>
<feature type="domain" description="RING-type" evidence="11">
    <location>
        <begin position="558"/>
        <end position="599"/>
    </location>
</feature>
<proteinExistence type="predicted"/>
<name>A0A9R1WJ80_LACSA</name>
<keyword evidence="4" id="KW-0808">Transferase</keyword>